<dbReference type="EMBL" id="JACOPO010000003">
    <property type="protein sequence ID" value="MBC5722529.1"/>
    <property type="molecule type" value="Genomic_DNA"/>
</dbReference>
<dbReference type="PANTHER" id="PTHR43792:SF1">
    <property type="entry name" value="N-ACETYLTRANSFERASE DOMAIN-CONTAINING PROTEIN"/>
    <property type="match status" value="1"/>
</dbReference>
<dbReference type="InterPro" id="IPR016181">
    <property type="entry name" value="Acyl_CoA_acyltransferase"/>
</dbReference>
<accession>A0A8J6M6A4</accession>
<sequence>MDKTILETERLLLREMGDKDFPALCRMLQDPAVMYAYEHAFSDEEAWEWLRRQQERYARDGIGLWAAVEKSSGKMVGQCGLTWQDRGQGDLVMEVGYLLEKAVWHRGYATEAAQACRNYAFQKLGQREVFSIIRDNNLPSQEVARRNGMEIRGQFIKHYYGIDMPHLIFSVRRKAEDEEFLH</sequence>
<keyword evidence="3" id="KW-1185">Reference proteome</keyword>
<dbReference type="InterPro" id="IPR051531">
    <property type="entry name" value="N-acetyltransferase"/>
</dbReference>
<gene>
    <name evidence="2" type="ORF">H8S11_06865</name>
</gene>
<dbReference type="PROSITE" id="PS51186">
    <property type="entry name" value="GNAT"/>
    <property type="match status" value="1"/>
</dbReference>
<dbReference type="AlphaFoldDB" id="A0A8J6M6A4"/>
<feature type="domain" description="N-acetyltransferase" evidence="1">
    <location>
        <begin position="11"/>
        <end position="174"/>
    </location>
</feature>
<protein>
    <submittedName>
        <fullName evidence="2">GNAT family N-acetyltransferase</fullName>
    </submittedName>
</protein>
<dbReference type="Gene3D" id="3.40.630.30">
    <property type="match status" value="1"/>
</dbReference>
<dbReference type="SUPFAM" id="SSF55729">
    <property type="entry name" value="Acyl-CoA N-acyltransferases (Nat)"/>
    <property type="match status" value="1"/>
</dbReference>
<reference evidence="2" key="1">
    <citation type="submission" date="2020-08" db="EMBL/GenBank/DDBJ databases">
        <title>Genome public.</title>
        <authorList>
            <person name="Liu C."/>
            <person name="Sun Q."/>
        </authorList>
    </citation>
    <scope>NUCLEOTIDE SEQUENCE</scope>
    <source>
        <strain evidence="2">NSJ-23</strain>
    </source>
</reference>
<comment type="caution">
    <text evidence="2">The sequence shown here is derived from an EMBL/GenBank/DDBJ whole genome shotgun (WGS) entry which is preliminary data.</text>
</comment>
<dbReference type="RefSeq" id="WP_186852621.1">
    <property type="nucleotide sequence ID" value="NZ_JACOPO010000003.1"/>
</dbReference>
<evidence type="ECO:0000259" key="1">
    <source>
        <dbReference type="PROSITE" id="PS51186"/>
    </source>
</evidence>
<dbReference type="Proteomes" id="UP000628736">
    <property type="component" value="Unassembled WGS sequence"/>
</dbReference>
<organism evidence="2 3">
    <name type="scientific">Flintibacter hominis</name>
    <dbReference type="NCBI Taxonomy" id="2763048"/>
    <lineage>
        <taxon>Bacteria</taxon>
        <taxon>Bacillati</taxon>
        <taxon>Bacillota</taxon>
        <taxon>Clostridia</taxon>
        <taxon>Eubacteriales</taxon>
        <taxon>Flintibacter</taxon>
    </lineage>
</organism>
<proteinExistence type="predicted"/>
<dbReference type="Pfam" id="PF13302">
    <property type="entry name" value="Acetyltransf_3"/>
    <property type="match status" value="1"/>
</dbReference>
<dbReference type="PANTHER" id="PTHR43792">
    <property type="entry name" value="GNAT FAMILY, PUTATIVE (AFU_ORTHOLOGUE AFUA_3G00765)-RELATED-RELATED"/>
    <property type="match status" value="1"/>
</dbReference>
<dbReference type="InterPro" id="IPR000182">
    <property type="entry name" value="GNAT_dom"/>
</dbReference>
<dbReference type="GO" id="GO:0016747">
    <property type="term" value="F:acyltransferase activity, transferring groups other than amino-acyl groups"/>
    <property type="evidence" value="ECO:0007669"/>
    <property type="project" value="InterPro"/>
</dbReference>
<evidence type="ECO:0000313" key="3">
    <source>
        <dbReference type="Proteomes" id="UP000628736"/>
    </source>
</evidence>
<name>A0A8J6M6A4_9FIRM</name>
<evidence type="ECO:0000313" key="2">
    <source>
        <dbReference type="EMBL" id="MBC5722529.1"/>
    </source>
</evidence>